<dbReference type="Pfam" id="PF20789">
    <property type="entry name" value="4HBT_3C"/>
    <property type="match status" value="1"/>
</dbReference>
<evidence type="ECO:0000313" key="4">
    <source>
        <dbReference type="Proteomes" id="UP000051487"/>
    </source>
</evidence>
<organism evidence="3 4">
    <name type="scientific">Aspergillus lentulus</name>
    <dbReference type="NCBI Taxonomy" id="293939"/>
    <lineage>
        <taxon>Eukaryota</taxon>
        <taxon>Fungi</taxon>
        <taxon>Dikarya</taxon>
        <taxon>Ascomycota</taxon>
        <taxon>Pezizomycotina</taxon>
        <taxon>Eurotiomycetes</taxon>
        <taxon>Eurotiomycetidae</taxon>
        <taxon>Eurotiales</taxon>
        <taxon>Aspergillaceae</taxon>
        <taxon>Aspergillus</taxon>
        <taxon>Aspergillus subgen. Fumigati</taxon>
    </lineage>
</organism>
<dbReference type="InterPro" id="IPR042171">
    <property type="entry name" value="Acyl-CoA_hotdog"/>
</dbReference>
<dbReference type="Proteomes" id="UP000051487">
    <property type="component" value="Unassembled WGS sequence"/>
</dbReference>
<dbReference type="PANTHER" id="PTHR38110">
    <property type="entry name" value="CHROMOSOME 23, WHOLE GENOME SHOTGUN SEQUENCE"/>
    <property type="match status" value="1"/>
</dbReference>
<dbReference type="Gene3D" id="2.40.160.210">
    <property type="entry name" value="Acyl-CoA thioesterase, double hotdog domain"/>
    <property type="match status" value="1"/>
</dbReference>
<dbReference type="InterPro" id="IPR049449">
    <property type="entry name" value="TesB_ACOT8-like_N"/>
</dbReference>
<evidence type="ECO:0000259" key="1">
    <source>
        <dbReference type="Pfam" id="PF13622"/>
    </source>
</evidence>
<evidence type="ECO:0000259" key="2">
    <source>
        <dbReference type="Pfam" id="PF20789"/>
    </source>
</evidence>
<dbReference type="Pfam" id="PF13622">
    <property type="entry name" value="4HBT_3"/>
    <property type="match status" value="1"/>
</dbReference>
<gene>
    <name evidence="3" type="ORF">ALT_8873</name>
</gene>
<sequence>MESRPSSSPLLEAASAVSQDEGNPHRFLASISQDWTTQQYVYRTWGFLHALMLSAAKKFIVAELGDGRFPDPVHAFVQFLSIVPPGPVSITCNLLRVSTRQCVVNVELVRSPNTLWKKPELPATVGIFTYGDLSKERGLSQTSDPALRIPTPLRETECVTIDDPVVDSTPVTRKLHWVAPRSANGLWGHRLGGHHREVWLSFRDGSKISDFLHLALLSDMPLQPAATHQLGFYNRYALSTLCISVEFKRRPDPSTQWVMIRSNSHMVSNGRYDINLQILAENGDILALSNHVLYISELRPQKGAKM</sequence>
<dbReference type="InterPro" id="IPR049450">
    <property type="entry name" value="ACOT8-like_C"/>
</dbReference>
<evidence type="ECO:0000313" key="3">
    <source>
        <dbReference type="EMBL" id="GAQ11552.1"/>
    </source>
</evidence>
<evidence type="ECO:0008006" key="5">
    <source>
        <dbReference type="Google" id="ProtNLM"/>
    </source>
</evidence>
<comment type="caution">
    <text evidence="3">The sequence shown here is derived from an EMBL/GenBank/DDBJ whole genome shotgun (WGS) entry which is preliminary data.</text>
</comment>
<accession>A0AAN4TEQ8</accession>
<dbReference type="EMBL" id="BCLY01000016">
    <property type="protein sequence ID" value="GAQ11552.1"/>
    <property type="molecule type" value="Genomic_DNA"/>
</dbReference>
<name>A0AAN4TEQ8_ASPLE</name>
<proteinExistence type="predicted"/>
<feature type="domain" description="Acyl-CoA thioesterase-like C-terminal" evidence="2">
    <location>
        <begin position="157"/>
        <end position="295"/>
    </location>
</feature>
<dbReference type="SUPFAM" id="SSF54637">
    <property type="entry name" value="Thioesterase/thiol ester dehydrase-isomerase"/>
    <property type="match status" value="1"/>
</dbReference>
<reference evidence="3 4" key="1">
    <citation type="submission" date="2015-11" db="EMBL/GenBank/DDBJ databases">
        <title>Aspergillus lentulus strain IFM 54703T.</title>
        <authorList>
            <person name="Kusuya Y."/>
            <person name="Sakai K."/>
            <person name="Kamei K."/>
            <person name="Takahashi H."/>
            <person name="Yaguchi T."/>
        </authorList>
    </citation>
    <scope>NUCLEOTIDE SEQUENCE [LARGE SCALE GENOMIC DNA]</scope>
    <source>
        <strain evidence="3 4">IFM 54703</strain>
    </source>
</reference>
<dbReference type="InterPro" id="IPR052389">
    <property type="entry name" value="Sec_Metab_Biosynth-Assoc"/>
</dbReference>
<dbReference type="PANTHER" id="PTHR38110:SF4">
    <property type="entry name" value="THIOESTERASE-LIKE SUPERFAMILY-DOMAIN-CONTAINING PROTEIN"/>
    <property type="match status" value="1"/>
</dbReference>
<protein>
    <recommendedName>
        <fullName evidence="5">Thioesterase domain-containing protein</fullName>
    </recommendedName>
</protein>
<dbReference type="AlphaFoldDB" id="A0AAN4TEQ8"/>
<feature type="domain" description="Acyl-CoA thioesterase-like N-terminal HotDog" evidence="1">
    <location>
        <begin position="46"/>
        <end position="111"/>
    </location>
</feature>
<dbReference type="InterPro" id="IPR029069">
    <property type="entry name" value="HotDog_dom_sf"/>
</dbReference>